<dbReference type="PANTHER" id="PTHR30483:SF6">
    <property type="entry name" value="PERIPLASMIC BINDING PROTEIN OF ABC TRANSPORTER FOR NATURAL AMINO ACIDS"/>
    <property type="match status" value="1"/>
</dbReference>
<feature type="domain" description="Leucine-binding protein" evidence="5">
    <location>
        <begin position="28"/>
        <end position="363"/>
    </location>
</feature>
<gene>
    <name evidence="6" type="ORF">JMJ55_05740</name>
</gene>
<evidence type="ECO:0000259" key="5">
    <source>
        <dbReference type="Pfam" id="PF13458"/>
    </source>
</evidence>
<dbReference type="Gene3D" id="3.40.50.2300">
    <property type="match status" value="2"/>
</dbReference>
<organism evidence="6 7">
    <name type="scientific">Belnapia mucosa</name>
    <dbReference type="NCBI Taxonomy" id="2804532"/>
    <lineage>
        <taxon>Bacteria</taxon>
        <taxon>Pseudomonadati</taxon>
        <taxon>Pseudomonadota</taxon>
        <taxon>Alphaproteobacteria</taxon>
        <taxon>Acetobacterales</taxon>
        <taxon>Roseomonadaceae</taxon>
        <taxon>Belnapia</taxon>
    </lineage>
</organism>
<dbReference type="InterPro" id="IPR028081">
    <property type="entry name" value="Leu-bd"/>
</dbReference>
<feature type="signal peptide" evidence="4">
    <location>
        <begin position="1"/>
        <end position="21"/>
    </location>
</feature>
<comment type="caution">
    <text evidence="6">The sequence shown here is derived from an EMBL/GenBank/DDBJ whole genome shotgun (WGS) entry which is preliminary data.</text>
</comment>
<evidence type="ECO:0000313" key="7">
    <source>
        <dbReference type="Proteomes" id="UP000606490"/>
    </source>
</evidence>
<keyword evidence="2 4" id="KW-0732">Signal</keyword>
<dbReference type="SUPFAM" id="SSF53822">
    <property type="entry name" value="Periplasmic binding protein-like I"/>
    <property type="match status" value="1"/>
</dbReference>
<dbReference type="PANTHER" id="PTHR30483">
    <property type="entry name" value="LEUCINE-SPECIFIC-BINDING PROTEIN"/>
    <property type="match status" value="1"/>
</dbReference>
<evidence type="ECO:0000256" key="2">
    <source>
        <dbReference type="ARBA" id="ARBA00022729"/>
    </source>
</evidence>
<keyword evidence="3" id="KW-0813">Transport</keyword>
<comment type="similarity">
    <text evidence="1">Belongs to the leucine-binding protein family.</text>
</comment>
<evidence type="ECO:0000256" key="1">
    <source>
        <dbReference type="ARBA" id="ARBA00010062"/>
    </source>
</evidence>
<accession>A0ABS1UZC7</accession>
<evidence type="ECO:0000256" key="4">
    <source>
        <dbReference type="SAM" id="SignalP"/>
    </source>
</evidence>
<keyword evidence="7" id="KW-1185">Reference proteome</keyword>
<protein>
    <submittedName>
        <fullName evidence="6">ABC transporter substrate-binding protein</fullName>
    </submittedName>
</protein>
<name>A0ABS1UZC7_9PROT</name>
<dbReference type="Pfam" id="PF13458">
    <property type="entry name" value="Peripla_BP_6"/>
    <property type="match status" value="1"/>
</dbReference>
<proteinExistence type="inferred from homology"/>
<reference evidence="6 7" key="1">
    <citation type="submission" date="2021-01" db="EMBL/GenBank/DDBJ databases">
        <title>Belnapia mucosa sp. nov. and Belnapia arida sp. nov., isolated from the Tabernas Desert (Almeria, Spain).</title>
        <authorList>
            <person name="Molina-Menor E."/>
            <person name="Vidal-Verdu A."/>
            <person name="Calonge A."/>
            <person name="Satari L."/>
            <person name="Pereto Magraner J."/>
            <person name="Porcar Miralles M."/>
        </authorList>
    </citation>
    <scope>NUCLEOTIDE SEQUENCE [LARGE SCALE GENOMIC DNA]</scope>
    <source>
        <strain evidence="6 7">T6</strain>
    </source>
</reference>
<dbReference type="InterPro" id="IPR028082">
    <property type="entry name" value="Peripla_BP_I"/>
</dbReference>
<evidence type="ECO:0000256" key="3">
    <source>
        <dbReference type="ARBA" id="ARBA00022970"/>
    </source>
</evidence>
<dbReference type="CDD" id="cd06327">
    <property type="entry name" value="PBP1_SBP-like"/>
    <property type="match status" value="1"/>
</dbReference>
<dbReference type="InterPro" id="IPR051010">
    <property type="entry name" value="BCAA_transport"/>
</dbReference>
<feature type="chain" id="PRO_5045598476" evidence="4">
    <location>
        <begin position="22"/>
        <end position="400"/>
    </location>
</feature>
<evidence type="ECO:0000313" key="6">
    <source>
        <dbReference type="EMBL" id="MBL6454816.1"/>
    </source>
</evidence>
<sequence length="400" mass="43372">MGFWGAGLLAAALALAAPARAQLSDNVVRIGVLNDQTGLFADLAGPGSVEAARMAVADFGGQVLGRPIEVVAGDHQNKADVGTALARRWYDQDRIDVIMDLPNSGIALAVQQVAREKQRLVIFSSAAVSDLTGKACSPYGIHWAFDSYALATSTGNAVLRQGGDSWFFLTVDYAVGHAFERDTGAVVRANGGRVLGNVRHPLNTADFSSFLLQAQASRAKVIAFANAGGDLSNSIKQAASFGLFRSMTPVGIMVFLTDIHAIGLQDAQGLMLTESFYWDMNEEARAWSRRFFETMKRMPTMPQAGIYTATLHYLRAIQAAGTDDAEKVAAQMRAMPINDFMTREGRIREDGRVLRDFTLFRVKSPAESRGPWDYYQTVATIPAEVAARPLAESECALVRR</sequence>
<dbReference type="EMBL" id="JAEUXJ010000002">
    <property type="protein sequence ID" value="MBL6454816.1"/>
    <property type="molecule type" value="Genomic_DNA"/>
</dbReference>
<dbReference type="Proteomes" id="UP000606490">
    <property type="component" value="Unassembled WGS sequence"/>
</dbReference>
<keyword evidence="3" id="KW-0029">Amino-acid transport</keyword>